<dbReference type="InterPro" id="IPR018314">
    <property type="entry name" value="RsmB/NOL1/NOP2-like_CS"/>
</dbReference>
<comment type="catalytic activity">
    <reaction evidence="13">
        <text>cytidine(967) in 16S rRNA + S-adenosyl-L-methionine = 5-methylcytidine(967) in 16S rRNA + S-adenosyl-L-homocysteine + H(+)</text>
        <dbReference type="Rhea" id="RHEA:42748"/>
        <dbReference type="Rhea" id="RHEA-COMP:10219"/>
        <dbReference type="Rhea" id="RHEA-COMP:10220"/>
        <dbReference type="ChEBI" id="CHEBI:15378"/>
        <dbReference type="ChEBI" id="CHEBI:57856"/>
        <dbReference type="ChEBI" id="CHEBI:59789"/>
        <dbReference type="ChEBI" id="CHEBI:74483"/>
        <dbReference type="ChEBI" id="CHEBI:82748"/>
        <dbReference type="EC" id="2.1.1.176"/>
    </reaction>
</comment>
<keyword evidence="10 14" id="KW-0694">RNA-binding</keyword>
<dbReference type="FunFam" id="3.30.70.1170:FF:000003">
    <property type="entry name" value="16S rRNA (Cytosine(967)-C(5))-methyltransferase RsmB"/>
    <property type="match status" value="1"/>
</dbReference>
<dbReference type="InterPro" id="IPR004573">
    <property type="entry name" value="rRNA_ssu_MeTfrase_B"/>
</dbReference>
<evidence type="ECO:0000256" key="4">
    <source>
        <dbReference type="ARBA" id="ARBA00012140"/>
    </source>
</evidence>
<dbReference type="EC" id="2.1.1.176" evidence="4"/>
<dbReference type="FunFam" id="1.10.940.10:FF:000006">
    <property type="entry name" value="16S rRNA (Cytosine(967)-C(5))-methyltransferase RsmB"/>
    <property type="match status" value="1"/>
</dbReference>
<comment type="subcellular location">
    <subcellularLocation>
        <location evidence="2">Cytoplasm</location>
    </subcellularLocation>
</comment>
<dbReference type="PANTHER" id="PTHR22807:SF53">
    <property type="entry name" value="RIBOSOMAL RNA SMALL SUBUNIT METHYLTRANSFERASE B-RELATED"/>
    <property type="match status" value="1"/>
</dbReference>
<sequence>MSKNVREIALEALLSVYKNQSYSNLLVNNYIQKNDLSSADSGLLTEIIYGTIQRDQLLDFYLEPYIKNQKKLEEWVYILIKLSLYQFHFLDRVPAHAVLNEAVEIAKKRGHKGIASLVNGVLRNIQRNGVRSINEIKDKVEKLSIETNHPLWLIEQWVSEFGEDETRKMCEENILPPYQTARVNSMKATREEVIRMLEDEGIDVEVGNLSPFAIEIQKGNVAHSNAFKEGYISIQDESSMLVAQALGVNEGDQVLDTCAAPGGKSTHIAELLKGTGSVTSLDLHKHKVKLIKEQANRLGLENIETKALDARKAPEEFEGKLFDRVLVDAPCSGLGVIRRKPDILLKKNATDVSNLQKVQKSILHEASKLLKPGGTLVYSTCTVGHEENLDVVNSFLEEHDDYELDRSLIEHVPNELKEDKTVQNGYIQLLPHYFGTDGFFIARLRKKV</sequence>
<comment type="caution">
    <text evidence="16">The sequence shown here is derived from an EMBL/GenBank/DDBJ whole genome shotgun (WGS) entry which is preliminary data.</text>
</comment>
<feature type="active site" description="Nucleophile" evidence="14">
    <location>
        <position position="381"/>
    </location>
</feature>
<dbReference type="Pfam" id="PF01189">
    <property type="entry name" value="Methyltr_RsmB-F"/>
    <property type="match status" value="1"/>
</dbReference>
<feature type="binding site" evidence="14">
    <location>
        <begin position="258"/>
        <end position="264"/>
    </location>
    <ligand>
        <name>S-adenosyl-L-methionine</name>
        <dbReference type="ChEBI" id="CHEBI:59789"/>
    </ligand>
</feature>
<dbReference type="Gene3D" id="1.10.940.10">
    <property type="entry name" value="NusB-like"/>
    <property type="match status" value="1"/>
</dbReference>
<dbReference type="RefSeq" id="WP_088000348.1">
    <property type="nucleotide sequence ID" value="NZ_BMHB01000001.1"/>
</dbReference>
<name>A0A8J3AI72_9BACI</name>
<evidence type="ECO:0000256" key="11">
    <source>
        <dbReference type="ARBA" id="ARBA00030399"/>
    </source>
</evidence>
<comment type="similarity">
    <text evidence="3 14">Belongs to the class I-like SAM-binding methyltransferase superfamily. RsmB/NOP family.</text>
</comment>
<evidence type="ECO:0000256" key="9">
    <source>
        <dbReference type="ARBA" id="ARBA00022691"/>
    </source>
</evidence>
<dbReference type="InterPro" id="IPR001678">
    <property type="entry name" value="MeTrfase_RsmB-F_NOP2_dom"/>
</dbReference>
<gene>
    <name evidence="16" type="ORF">GCM10007380_22350</name>
</gene>
<evidence type="ECO:0000313" key="17">
    <source>
        <dbReference type="Proteomes" id="UP000626244"/>
    </source>
</evidence>
<dbReference type="NCBIfam" id="NF011494">
    <property type="entry name" value="PRK14902.1"/>
    <property type="match status" value="1"/>
</dbReference>
<evidence type="ECO:0000259" key="15">
    <source>
        <dbReference type="PROSITE" id="PS51686"/>
    </source>
</evidence>
<feature type="binding site" evidence="14">
    <location>
        <position position="282"/>
    </location>
    <ligand>
        <name>S-adenosyl-L-methionine</name>
        <dbReference type="ChEBI" id="CHEBI:59789"/>
    </ligand>
</feature>
<feature type="binding site" evidence="14">
    <location>
        <position position="328"/>
    </location>
    <ligand>
        <name>S-adenosyl-L-methionine</name>
        <dbReference type="ChEBI" id="CHEBI:59789"/>
    </ligand>
</feature>
<reference evidence="17" key="1">
    <citation type="journal article" date="2019" name="Int. J. Syst. Evol. Microbiol.">
        <title>The Global Catalogue of Microorganisms (GCM) 10K type strain sequencing project: providing services to taxonomists for standard genome sequencing and annotation.</title>
        <authorList>
            <consortium name="The Broad Institute Genomics Platform"/>
            <consortium name="The Broad Institute Genome Sequencing Center for Infectious Disease"/>
            <person name="Wu L."/>
            <person name="Ma J."/>
        </authorList>
    </citation>
    <scope>NUCLEOTIDE SEQUENCE [LARGE SCALE GENOMIC DNA]</scope>
    <source>
        <strain evidence="17">CGMCC 1.14993</strain>
    </source>
</reference>
<dbReference type="EMBL" id="BMHB01000001">
    <property type="protein sequence ID" value="GGI14320.1"/>
    <property type="molecule type" value="Genomic_DNA"/>
</dbReference>
<dbReference type="Gene3D" id="3.30.70.1170">
    <property type="entry name" value="Sun protein, domain 3"/>
    <property type="match status" value="1"/>
</dbReference>
<feature type="domain" description="SAM-dependent MTase RsmB/NOP-type" evidence="15">
    <location>
        <begin position="169"/>
        <end position="447"/>
    </location>
</feature>
<protein>
    <recommendedName>
        <fullName evidence="4">16S rRNA (cytosine(967)-C(5))-methyltransferase</fullName>
        <ecNumber evidence="4">2.1.1.176</ecNumber>
    </recommendedName>
    <alternativeName>
        <fullName evidence="11">16S rRNA m5C967 methyltransferase</fullName>
    </alternativeName>
    <alternativeName>
        <fullName evidence="12">rRNA (cytosine-C(5)-)-methyltransferase RsmB</fullName>
    </alternativeName>
</protein>
<dbReference type="InterPro" id="IPR029063">
    <property type="entry name" value="SAM-dependent_MTases_sf"/>
</dbReference>
<dbReference type="InterPro" id="IPR049560">
    <property type="entry name" value="MeTrfase_RsmB-F_NOP2_cat"/>
</dbReference>
<dbReference type="SUPFAM" id="SSF53335">
    <property type="entry name" value="S-adenosyl-L-methionine-dependent methyltransferases"/>
    <property type="match status" value="1"/>
</dbReference>
<evidence type="ECO:0000256" key="8">
    <source>
        <dbReference type="ARBA" id="ARBA00022679"/>
    </source>
</evidence>
<evidence type="ECO:0000256" key="14">
    <source>
        <dbReference type="PROSITE-ProRule" id="PRU01023"/>
    </source>
</evidence>
<evidence type="ECO:0000256" key="6">
    <source>
        <dbReference type="ARBA" id="ARBA00022552"/>
    </source>
</evidence>
<keyword evidence="9 14" id="KW-0949">S-adenosyl-L-methionine</keyword>
<evidence type="ECO:0000313" key="16">
    <source>
        <dbReference type="EMBL" id="GGI14320.1"/>
    </source>
</evidence>
<dbReference type="InterPro" id="IPR035926">
    <property type="entry name" value="NusB-like_sf"/>
</dbReference>
<accession>A0A8J3AI72</accession>
<dbReference type="InterPro" id="IPR006027">
    <property type="entry name" value="NusB_RsmB_TIM44"/>
</dbReference>
<dbReference type="AlphaFoldDB" id="A0A8J3AI72"/>
<dbReference type="PROSITE" id="PS01153">
    <property type="entry name" value="NOL1_NOP2_SUN"/>
    <property type="match status" value="1"/>
</dbReference>
<keyword evidence="17" id="KW-1185">Reference proteome</keyword>
<dbReference type="Proteomes" id="UP000626244">
    <property type="component" value="Unassembled WGS sequence"/>
</dbReference>
<evidence type="ECO:0000256" key="10">
    <source>
        <dbReference type="ARBA" id="ARBA00022884"/>
    </source>
</evidence>
<evidence type="ECO:0000256" key="12">
    <source>
        <dbReference type="ARBA" id="ARBA00031088"/>
    </source>
</evidence>
<dbReference type="GO" id="GO:0006355">
    <property type="term" value="P:regulation of DNA-templated transcription"/>
    <property type="evidence" value="ECO:0007669"/>
    <property type="project" value="InterPro"/>
</dbReference>
<dbReference type="InterPro" id="IPR054728">
    <property type="entry name" value="RsmB-like_ferredoxin"/>
</dbReference>
<keyword evidence="8 14" id="KW-0808">Transferase</keyword>
<dbReference type="InterPro" id="IPR023267">
    <property type="entry name" value="RCMT"/>
</dbReference>
<dbReference type="FunFam" id="3.40.50.150:FF:000257">
    <property type="entry name" value="16S rRNA methyltransferase"/>
    <property type="match status" value="1"/>
</dbReference>
<evidence type="ECO:0000256" key="13">
    <source>
        <dbReference type="ARBA" id="ARBA00047283"/>
    </source>
</evidence>
<evidence type="ECO:0000256" key="5">
    <source>
        <dbReference type="ARBA" id="ARBA00022490"/>
    </source>
</evidence>
<proteinExistence type="inferred from homology"/>
<comment type="function">
    <text evidence="1">Specifically methylates the cytosine at position 967 (m5C967) of 16S rRNA.</text>
</comment>
<evidence type="ECO:0000256" key="1">
    <source>
        <dbReference type="ARBA" id="ARBA00002724"/>
    </source>
</evidence>
<dbReference type="GO" id="GO:0005737">
    <property type="term" value="C:cytoplasm"/>
    <property type="evidence" value="ECO:0007669"/>
    <property type="project" value="UniProtKB-SubCell"/>
</dbReference>
<feature type="binding site" evidence="14">
    <location>
        <position position="309"/>
    </location>
    <ligand>
        <name>S-adenosyl-L-methionine</name>
        <dbReference type="ChEBI" id="CHEBI:59789"/>
    </ligand>
</feature>
<dbReference type="CDD" id="cd02440">
    <property type="entry name" value="AdoMet_MTases"/>
    <property type="match status" value="1"/>
</dbReference>
<dbReference type="NCBIfam" id="TIGR00563">
    <property type="entry name" value="rsmB"/>
    <property type="match status" value="1"/>
</dbReference>
<dbReference type="Pfam" id="PF01029">
    <property type="entry name" value="NusB"/>
    <property type="match status" value="1"/>
</dbReference>
<dbReference type="PROSITE" id="PS51686">
    <property type="entry name" value="SAM_MT_RSMB_NOP"/>
    <property type="match status" value="1"/>
</dbReference>
<dbReference type="Gene3D" id="3.40.50.150">
    <property type="entry name" value="Vaccinia Virus protein VP39"/>
    <property type="match status" value="1"/>
</dbReference>
<dbReference type="PANTHER" id="PTHR22807">
    <property type="entry name" value="NOP2 YEAST -RELATED NOL1/NOP2/FMU SUN DOMAIN-CONTAINING"/>
    <property type="match status" value="1"/>
</dbReference>
<dbReference type="OrthoDB" id="9810297at2"/>
<evidence type="ECO:0000256" key="7">
    <source>
        <dbReference type="ARBA" id="ARBA00022603"/>
    </source>
</evidence>
<evidence type="ECO:0000256" key="3">
    <source>
        <dbReference type="ARBA" id="ARBA00007494"/>
    </source>
</evidence>
<dbReference type="PRINTS" id="PR02008">
    <property type="entry name" value="RCMTFAMILY"/>
</dbReference>
<keyword evidence="7 14" id="KW-0489">Methyltransferase</keyword>
<keyword evidence="6" id="KW-0698">rRNA processing</keyword>
<keyword evidence="5" id="KW-0963">Cytoplasm</keyword>
<organism evidence="16 17">
    <name type="scientific">Gottfriedia solisilvae</name>
    <dbReference type="NCBI Taxonomy" id="1516104"/>
    <lineage>
        <taxon>Bacteria</taxon>
        <taxon>Bacillati</taxon>
        <taxon>Bacillota</taxon>
        <taxon>Bacilli</taxon>
        <taxon>Bacillales</taxon>
        <taxon>Bacillaceae</taxon>
        <taxon>Gottfriedia</taxon>
    </lineage>
</organism>
<evidence type="ECO:0000256" key="2">
    <source>
        <dbReference type="ARBA" id="ARBA00004496"/>
    </source>
</evidence>
<dbReference type="SUPFAM" id="SSF48013">
    <property type="entry name" value="NusB-like"/>
    <property type="match status" value="1"/>
</dbReference>
<dbReference type="GO" id="GO:0003723">
    <property type="term" value="F:RNA binding"/>
    <property type="evidence" value="ECO:0007669"/>
    <property type="project" value="UniProtKB-UniRule"/>
</dbReference>
<dbReference type="GO" id="GO:0008649">
    <property type="term" value="F:rRNA methyltransferase activity"/>
    <property type="evidence" value="ECO:0007669"/>
    <property type="project" value="InterPro"/>
</dbReference>
<dbReference type="Pfam" id="PF22458">
    <property type="entry name" value="RsmF-B_ferredox"/>
    <property type="match status" value="1"/>
</dbReference>